<dbReference type="Pfam" id="PF14344">
    <property type="entry name" value="DUF4397"/>
    <property type="match status" value="1"/>
</dbReference>
<evidence type="ECO:0000259" key="2">
    <source>
        <dbReference type="Pfam" id="PF14344"/>
    </source>
</evidence>
<gene>
    <name evidence="3" type="ORF">CLV99_3057</name>
</gene>
<evidence type="ECO:0000256" key="1">
    <source>
        <dbReference type="SAM" id="SignalP"/>
    </source>
</evidence>
<keyword evidence="1" id="KW-0732">Signal</keyword>
<feature type="chain" id="PRO_5020421491" evidence="1">
    <location>
        <begin position="21"/>
        <end position="234"/>
    </location>
</feature>
<dbReference type="Proteomes" id="UP000295292">
    <property type="component" value="Unassembled WGS sequence"/>
</dbReference>
<comment type="caution">
    <text evidence="3">The sequence shown here is derived from an EMBL/GenBank/DDBJ whole genome shotgun (WGS) entry which is preliminary data.</text>
</comment>
<evidence type="ECO:0000313" key="3">
    <source>
        <dbReference type="EMBL" id="TDQ76469.1"/>
    </source>
</evidence>
<evidence type="ECO:0000313" key="4">
    <source>
        <dbReference type="Proteomes" id="UP000295292"/>
    </source>
</evidence>
<name>A0A4R6WAR1_9SPHI</name>
<proteinExistence type="predicted"/>
<feature type="signal peptide" evidence="1">
    <location>
        <begin position="1"/>
        <end position="20"/>
    </location>
</feature>
<keyword evidence="4" id="KW-1185">Reference proteome</keyword>
<dbReference type="AlphaFoldDB" id="A0A4R6WAR1"/>
<reference evidence="3 4" key="1">
    <citation type="submission" date="2019-03" db="EMBL/GenBank/DDBJ databases">
        <title>Genomic Encyclopedia of Archaeal and Bacterial Type Strains, Phase II (KMG-II): from individual species to whole genera.</title>
        <authorList>
            <person name="Goeker M."/>
        </authorList>
    </citation>
    <scope>NUCLEOTIDE SEQUENCE [LARGE SCALE GENOMIC DNA]</scope>
    <source>
        <strain evidence="3 4">DSM 28353</strain>
    </source>
</reference>
<organism evidence="3 4">
    <name type="scientific">Sphingobacterium yanglingense</name>
    <dbReference type="NCBI Taxonomy" id="1437280"/>
    <lineage>
        <taxon>Bacteria</taxon>
        <taxon>Pseudomonadati</taxon>
        <taxon>Bacteroidota</taxon>
        <taxon>Sphingobacteriia</taxon>
        <taxon>Sphingobacteriales</taxon>
        <taxon>Sphingobacteriaceae</taxon>
        <taxon>Sphingobacterium</taxon>
    </lineage>
</organism>
<dbReference type="InterPro" id="IPR025510">
    <property type="entry name" value="DUF4397"/>
</dbReference>
<sequence>MKYRYNVALFLITLFLSSCVKDDANRVFDNPGSLSSLAAFNAVPGTSEVNLFLDGVRFNNTNEKFSFGEFMRHRNSFPGQKRLNIEGMTTKGEPLRTSTGITLQAENIYSLFLYEEGGIQVKLSKDNIVVPRDGYAKIRFVHMVKDAPALSMWDKEQTQPLFGNIPFKDVTEFIEVKANESLSLKIIPTGDRNKTPEISQTFVPENRTLYTLMLVGLLNSDSKDEEVSLKSIKL</sequence>
<protein>
    <submittedName>
        <fullName evidence="3">Uncharacterized protein DUF4397</fullName>
    </submittedName>
</protein>
<accession>A0A4R6WAR1</accession>
<dbReference type="EMBL" id="SNYV01000015">
    <property type="protein sequence ID" value="TDQ76469.1"/>
    <property type="molecule type" value="Genomic_DNA"/>
</dbReference>
<dbReference type="PROSITE" id="PS51257">
    <property type="entry name" value="PROKAR_LIPOPROTEIN"/>
    <property type="match status" value="1"/>
</dbReference>
<dbReference type="RefSeq" id="WP_211348548.1">
    <property type="nucleotide sequence ID" value="NZ_SNYV01000015.1"/>
</dbReference>
<feature type="domain" description="DUF4397" evidence="2">
    <location>
        <begin position="37"/>
        <end position="151"/>
    </location>
</feature>